<dbReference type="PANTHER" id="PTHR11373:SF4">
    <property type="entry name" value="DEOXYNUCLEOSIDE TRIPHOSPHATE TRIPHOSPHOHYDROLASE SAMHD1"/>
    <property type="match status" value="1"/>
</dbReference>
<dbReference type="CDD" id="cd00077">
    <property type="entry name" value="HDc"/>
    <property type="match status" value="1"/>
</dbReference>
<dbReference type="GO" id="GO:0006203">
    <property type="term" value="P:dGTP catabolic process"/>
    <property type="evidence" value="ECO:0007669"/>
    <property type="project" value="TreeGrafter"/>
</dbReference>
<dbReference type="PROSITE" id="PS51831">
    <property type="entry name" value="HD"/>
    <property type="match status" value="1"/>
</dbReference>
<dbReference type="Gene3D" id="3.30.70.2760">
    <property type="match status" value="4"/>
</dbReference>
<feature type="domain" description="HD" evidence="2">
    <location>
        <begin position="119"/>
        <end position="272"/>
    </location>
</feature>
<protein>
    <submittedName>
        <fullName evidence="4">Deoxynucleoside triphosphate triphosphohydrolase SAMHD1-like isoform X1</fullName>
    </submittedName>
</protein>
<dbReference type="GO" id="GO:0008832">
    <property type="term" value="F:dGTPase activity"/>
    <property type="evidence" value="ECO:0007669"/>
    <property type="project" value="TreeGrafter"/>
</dbReference>
<dbReference type="Gene3D" id="1.10.3210.10">
    <property type="entry name" value="Hypothetical protein af1432"/>
    <property type="match status" value="1"/>
</dbReference>
<dbReference type="PANTHER" id="PTHR11373">
    <property type="entry name" value="DEOXYNUCLEOSIDE TRIPHOSPHATE TRIPHOSPHOHYDROLASE"/>
    <property type="match status" value="1"/>
</dbReference>
<evidence type="ECO:0000313" key="4">
    <source>
        <dbReference type="RefSeq" id="XP_018526909.2"/>
    </source>
</evidence>
<dbReference type="Proteomes" id="UP000694890">
    <property type="component" value="Unplaced"/>
</dbReference>
<dbReference type="InterPro" id="IPR050135">
    <property type="entry name" value="dGTPase-like"/>
</dbReference>
<dbReference type="KEGG" id="lcf:108879949"/>
<evidence type="ECO:0000313" key="3">
    <source>
        <dbReference type="Proteomes" id="UP000694890"/>
    </source>
</evidence>
<proteinExistence type="inferred from homology"/>
<organism evidence="3 4">
    <name type="scientific">Lates calcarifer</name>
    <name type="common">Barramundi</name>
    <name type="synonym">Holocentrus calcarifer</name>
    <dbReference type="NCBI Taxonomy" id="8187"/>
    <lineage>
        <taxon>Eukaryota</taxon>
        <taxon>Metazoa</taxon>
        <taxon>Chordata</taxon>
        <taxon>Craniata</taxon>
        <taxon>Vertebrata</taxon>
        <taxon>Euteleostomi</taxon>
        <taxon>Actinopterygii</taxon>
        <taxon>Neopterygii</taxon>
        <taxon>Teleostei</taxon>
        <taxon>Neoteleostei</taxon>
        <taxon>Acanthomorphata</taxon>
        <taxon>Carangaria</taxon>
        <taxon>Carangaria incertae sedis</taxon>
        <taxon>Centropomidae</taxon>
        <taxon>Lates</taxon>
    </lineage>
</organism>
<dbReference type="InterPro" id="IPR003607">
    <property type="entry name" value="HD/PDEase_dom"/>
</dbReference>
<dbReference type="FunFam" id="1.10.3210.10:FF:000015">
    <property type="entry name" value="Deoxynucleoside triphosphate triphosphohydrolase SAMHD1"/>
    <property type="match status" value="1"/>
</dbReference>
<dbReference type="InterPro" id="IPR006674">
    <property type="entry name" value="HD_domain"/>
</dbReference>
<gene>
    <name evidence="4" type="primary">LOC108879949</name>
</gene>
<dbReference type="GO" id="GO:0045088">
    <property type="term" value="P:regulation of innate immune response"/>
    <property type="evidence" value="ECO:0007669"/>
    <property type="project" value="TreeGrafter"/>
</dbReference>
<name>A0AAJ7LNN6_LATCA</name>
<sequence length="832" mass="97724">MAKKLQRKLSLDLPPDFNEKNVDELCQLLQTLQDKFKEKGINGVKLKNLTDAEQREMGISISERYFKEPGKVFNDPIHGHVELHPLLVRIIDTPQFQRLRNIKQLGGAYYVYPGASHNRFEHSIGVAYLAGEFAQALRSRQPELNITDKDILCVQIAGLCHDLGHGPFSHLFDQMFIRKARPGKKWEHEEASLKMFEYLLDKNGLKDIMKEQYGLEDKDLVFIKEMIGGPQNTNAAQREEWPYEGRGQDKSFLYEIVANKRNGIDVDKFDYFARDCHHLGIQNNFDHRRFFLFARVCEVDGVKQICSRDKEVHNLYDMFHARSCLHRKAYQHPVNKIIEHMIVDAFLKVDPYIQIEGKDKKMYNLSTAIDDMEAYTKLTDRVFEAILSPPSGIYFCSPQEKEMMQVEEKPEVIEARKTLQGIMTRDFYKYMGKMSQKQKPKKQEIDQWKEELAKAIPELKAEHFEVVVSPVDYGKKEKDPISKVYFYSKTEHDKPFKIPKGKVSRLLPEQFSEHFIRIYSKENITNLEDARNCVDLWCKEKEMICQWKEELAEAFPDGFTPEDFKIEVIHDANSKVDFYIRSKPDEPLNVPKDRVSWLIPVDFPELSIRVYLENNKTSLEAAKDAKRHIDLWCTKKMIRQWKEELAEAIPDRLTPEDFEVVVTDDTNSKVVFYSMSNPDKPLNIHNDGVSSHITQHFPKLLIKVYFKNDDDTTREDAKEHFELWCKKKEIIHQWKEELAKAFPDEFTPEDFEVVVSTVDSKKRNEDDKSQVYFYSKTEPHKSFNIHRDKVSWLIPEHFSKHFIRVYLKNNKTSLEDVKNQVNQWCKRKGGKP</sequence>
<dbReference type="SUPFAM" id="SSF109604">
    <property type="entry name" value="HD-domain/PDEase-like"/>
    <property type="match status" value="1"/>
</dbReference>
<dbReference type="Pfam" id="PF01966">
    <property type="entry name" value="HD"/>
    <property type="match status" value="1"/>
</dbReference>
<dbReference type="AlphaFoldDB" id="A0AAJ7LNN6"/>
<dbReference type="GeneID" id="108879949"/>
<dbReference type="SMART" id="SM00471">
    <property type="entry name" value="HDc"/>
    <property type="match status" value="1"/>
</dbReference>
<accession>A0AAJ7LNN6</accession>
<dbReference type="GO" id="GO:0051607">
    <property type="term" value="P:defense response to virus"/>
    <property type="evidence" value="ECO:0007669"/>
    <property type="project" value="TreeGrafter"/>
</dbReference>
<dbReference type="GO" id="GO:0005634">
    <property type="term" value="C:nucleus"/>
    <property type="evidence" value="ECO:0007669"/>
    <property type="project" value="TreeGrafter"/>
</dbReference>
<dbReference type="RefSeq" id="XP_018526909.2">
    <property type="nucleotide sequence ID" value="XM_018671393.2"/>
</dbReference>
<comment type="similarity">
    <text evidence="1">Belongs to the SAMHD1 family.</text>
</comment>
<evidence type="ECO:0000259" key="2">
    <source>
        <dbReference type="PROSITE" id="PS51831"/>
    </source>
</evidence>
<evidence type="ECO:0000256" key="1">
    <source>
        <dbReference type="ARBA" id="ARBA00005776"/>
    </source>
</evidence>
<reference evidence="4" key="1">
    <citation type="submission" date="2025-08" db="UniProtKB">
        <authorList>
            <consortium name="RefSeq"/>
        </authorList>
    </citation>
    <scope>IDENTIFICATION</scope>
    <source>
        <tissue evidence="4">Brain</tissue>
    </source>
</reference>